<dbReference type="PROSITE" id="PS50956">
    <property type="entry name" value="HTH_ASNC_2"/>
    <property type="match status" value="1"/>
</dbReference>
<dbReference type="PANTHER" id="PTHR30154">
    <property type="entry name" value="LEUCINE-RESPONSIVE REGULATORY PROTEIN"/>
    <property type="match status" value="1"/>
</dbReference>
<dbReference type="GO" id="GO:0006355">
    <property type="term" value="P:regulation of DNA-templated transcription"/>
    <property type="evidence" value="ECO:0007669"/>
    <property type="project" value="UniProtKB-ARBA"/>
</dbReference>
<dbReference type="InterPro" id="IPR000485">
    <property type="entry name" value="AsnC-type_HTH_dom"/>
</dbReference>
<dbReference type="InterPro" id="IPR019888">
    <property type="entry name" value="Tscrpt_reg_AsnC-like"/>
</dbReference>
<dbReference type="Gene3D" id="3.30.70.920">
    <property type="match status" value="1"/>
</dbReference>
<dbReference type="InterPro" id="IPR036390">
    <property type="entry name" value="WH_DNA-bd_sf"/>
</dbReference>
<dbReference type="Pfam" id="PF13404">
    <property type="entry name" value="HTH_AsnC-type"/>
    <property type="match status" value="1"/>
</dbReference>
<reference evidence="5 6" key="1">
    <citation type="submission" date="2014-02" db="EMBL/GenBank/DDBJ databases">
        <title>Vibrio fortis Dalian14 Genome Sequencing.</title>
        <authorList>
            <person name="Wang Y."/>
            <person name="Song L."/>
            <person name="Liu G."/>
            <person name="Ding J."/>
        </authorList>
    </citation>
    <scope>NUCLEOTIDE SEQUENCE [LARGE SCALE GENOMIC DNA]</scope>
    <source>
        <strain evidence="5 6">Dalian14</strain>
    </source>
</reference>
<dbReference type="PRINTS" id="PR00033">
    <property type="entry name" value="HTHASNC"/>
</dbReference>
<proteinExistence type="predicted"/>
<dbReference type="SMART" id="SM00344">
    <property type="entry name" value="HTH_ASNC"/>
    <property type="match status" value="1"/>
</dbReference>
<dbReference type="PANTHER" id="PTHR30154:SF53">
    <property type="entry name" value="HTH-TYPE TRANSCRIPTIONAL REGULATOR LRPC"/>
    <property type="match status" value="1"/>
</dbReference>
<evidence type="ECO:0000313" key="6">
    <source>
        <dbReference type="Proteomes" id="UP000027219"/>
    </source>
</evidence>
<dbReference type="Proteomes" id="UP000027219">
    <property type="component" value="Unassembled WGS sequence"/>
</dbReference>
<feature type="domain" description="HTH asnC-type" evidence="4">
    <location>
        <begin position="4"/>
        <end position="70"/>
    </location>
</feature>
<dbReference type="Pfam" id="PF01037">
    <property type="entry name" value="AsnC_trans_reg"/>
    <property type="match status" value="1"/>
</dbReference>
<dbReference type="GO" id="GO:0043565">
    <property type="term" value="F:sequence-specific DNA binding"/>
    <property type="evidence" value="ECO:0007669"/>
    <property type="project" value="InterPro"/>
</dbReference>
<name>A0A066UXD9_9VIBR</name>
<keyword evidence="6" id="KW-1185">Reference proteome</keyword>
<dbReference type="EMBL" id="JFFR01000013">
    <property type="protein sequence ID" value="KDN28864.1"/>
    <property type="molecule type" value="Genomic_DNA"/>
</dbReference>
<evidence type="ECO:0000256" key="3">
    <source>
        <dbReference type="ARBA" id="ARBA00023163"/>
    </source>
</evidence>
<sequence length="142" mass="15866">MSNLDDKDRELIALLRKDARMPVVNLAKHLKVSRATVQNRISKLERLGVILGYTVKLSEDTEQSQVEAIISICVAAKDENNVLKNLQSFPEVLSVYHTNGKWDLIANLRSPNLSMLGGVLGRIRSIDGIEQTEANLLINKIF</sequence>
<keyword evidence="3" id="KW-0804">Transcription</keyword>
<dbReference type="GO" id="GO:0005829">
    <property type="term" value="C:cytosol"/>
    <property type="evidence" value="ECO:0007669"/>
    <property type="project" value="TreeGrafter"/>
</dbReference>
<comment type="caution">
    <text evidence="5">The sequence shown here is derived from an EMBL/GenBank/DDBJ whole genome shotgun (WGS) entry which is preliminary data.</text>
</comment>
<evidence type="ECO:0000256" key="2">
    <source>
        <dbReference type="ARBA" id="ARBA00023125"/>
    </source>
</evidence>
<dbReference type="STRING" id="212667.VFDL14_22350"/>
<evidence type="ECO:0000256" key="1">
    <source>
        <dbReference type="ARBA" id="ARBA00023015"/>
    </source>
</evidence>
<dbReference type="InterPro" id="IPR019887">
    <property type="entry name" value="Tscrpt_reg_AsnC/Lrp_C"/>
</dbReference>
<evidence type="ECO:0000259" key="4">
    <source>
        <dbReference type="PROSITE" id="PS50956"/>
    </source>
</evidence>
<dbReference type="CDD" id="cd00090">
    <property type="entry name" value="HTH_ARSR"/>
    <property type="match status" value="1"/>
</dbReference>
<dbReference type="Gene3D" id="1.10.10.10">
    <property type="entry name" value="Winged helix-like DNA-binding domain superfamily/Winged helix DNA-binding domain"/>
    <property type="match status" value="1"/>
</dbReference>
<dbReference type="SUPFAM" id="SSF46785">
    <property type="entry name" value="Winged helix' DNA-binding domain"/>
    <property type="match status" value="1"/>
</dbReference>
<accession>A0A066UXD9</accession>
<dbReference type="OrthoDB" id="5476at2"/>
<dbReference type="SUPFAM" id="SSF54909">
    <property type="entry name" value="Dimeric alpha+beta barrel"/>
    <property type="match status" value="1"/>
</dbReference>
<dbReference type="GO" id="GO:0043200">
    <property type="term" value="P:response to amino acid"/>
    <property type="evidence" value="ECO:0007669"/>
    <property type="project" value="TreeGrafter"/>
</dbReference>
<gene>
    <name evidence="5" type="ORF">VFDL14_22350</name>
</gene>
<dbReference type="InterPro" id="IPR036388">
    <property type="entry name" value="WH-like_DNA-bd_sf"/>
</dbReference>
<dbReference type="RefSeq" id="WP_032550731.1">
    <property type="nucleotide sequence ID" value="NZ_JBEEAX010000005.1"/>
</dbReference>
<protein>
    <submittedName>
        <fullName evidence="5">AsnC family transcriptional regulator</fullName>
    </submittedName>
</protein>
<evidence type="ECO:0000313" key="5">
    <source>
        <dbReference type="EMBL" id="KDN28864.1"/>
    </source>
</evidence>
<keyword evidence="1" id="KW-0805">Transcription regulation</keyword>
<keyword evidence="2" id="KW-0238">DNA-binding</keyword>
<dbReference type="InterPro" id="IPR011008">
    <property type="entry name" value="Dimeric_a/b-barrel"/>
</dbReference>
<dbReference type="AlphaFoldDB" id="A0A066UXD9"/>
<dbReference type="InterPro" id="IPR011991">
    <property type="entry name" value="ArsR-like_HTH"/>
</dbReference>
<organism evidence="5 6">
    <name type="scientific">Vibrio fortis</name>
    <dbReference type="NCBI Taxonomy" id="212667"/>
    <lineage>
        <taxon>Bacteria</taxon>
        <taxon>Pseudomonadati</taxon>
        <taxon>Pseudomonadota</taxon>
        <taxon>Gammaproteobacteria</taxon>
        <taxon>Vibrionales</taxon>
        <taxon>Vibrionaceae</taxon>
        <taxon>Vibrio</taxon>
    </lineage>
</organism>